<dbReference type="Proteomes" id="UP000256964">
    <property type="component" value="Unassembled WGS sequence"/>
</dbReference>
<keyword evidence="1" id="KW-1133">Transmembrane helix</keyword>
<reference evidence="2 3" key="1">
    <citation type="journal article" date="2018" name="Biotechnol. Biofuels">
        <title>Integrative visual omics of the white-rot fungus Polyporus brumalis exposes the biotechnological potential of its oxidative enzymes for delignifying raw plant biomass.</title>
        <authorList>
            <person name="Miyauchi S."/>
            <person name="Rancon A."/>
            <person name="Drula E."/>
            <person name="Hage H."/>
            <person name="Chaduli D."/>
            <person name="Favel A."/>
            <person name="Grisel S."/>
            <person name="Henrissat B."/>
            <person name="Herpoel-Gimbert I."/>
            <person name="Ruiz-Duenas F.J."/>
            <person name="Chevret D."/>
            <person name="Hainaut M."/>
            <person name="Lin J."/>
            <person name="Wang M."/>
            <person name="Pangilinan J."/>
            <person name="Lipzen A."/>
            <person name="Lesage-Meessen L."/>
            <person name="Navarro D."/>
            <person name="Riley R."/>
            <person name="Grigoriev I.V."/>
            <person name="Zhou S."/>
            <person name="Raouche S."/>
            <person name="Rosso M.N."/>
        </authorList>
    </citation>
    <scope>NUCLEOTIDE SEQUENCE [LARGE SCALE GENOMIC DNA]</scope>
    <source>
        <strain evidence="2 3">BRFM 1820</strain>
    </source>
</reference>
<keyword evidence="1" id="KW-0812">Transmembrane</keyword>
<keyword evidence="1" id="KW-0472">Membrane</keyword>
<dbReference type="EMBL" id="KZ857449">
    <property type="protein sequence ID" value="RDX44504.1"/>
    <property type="molecule type" value="Genomic_DNA"/>
</dbReference>
<feature type="transmembrane region" description="Helical" evidence="1">
    <location>
        <begin position="20"/>
        <end position="39"/>
    </location>
</feature>
<evidence type="ECO:0000313" key="2">
    <source>
        <dbReference type="EMBL" id="RDX44504.1"/>
    </source>
</evidence>
<name>A0A371CW43_9APHY</name>
<proteinExistence type="predicted"/>
<gene>
    <name evidence="2" type="ORF">OH76DRAFT_1409079</name>
</gene>
<accession>A0A371CW43</accession>
<evidence type="ECO:0000256" key="1">
    <source>
        <dbReference type="SAM" id="Phobius"/>
    </source>
</evidence>
<sequence length="63" mass="7112">MARRTYSISAFHRRACSTVYAAFLFDVSSILSMSTLLVLRGRSQCFNIFQSCSQAISQQPRSD</sequence>
<keyword evidence="3" id="KW-1185">Reference proteome</keyword>
<protein>
    <submittedName>
        <fullName evidence="2">Uncharacterized protein</fullName>
    </submittedName>
</protein>
<evidence type="ECO:0000313" key="3">
    <source>
        <dbReference type="Proteomes" id="UP000256964"/>
    </source>
</evidence>
<organism evidence="2 3">
    <name type="scientific">Lentinus brumalis</name>
    <dbReference type="NCBI Taxonomy" id="2498619"/>
    <lineage>
        <taxon>Eukaryota</taxon>
        <taxon>Fungi</taxon>
        <taxon>Dikarya</taxon>
        <taxon>Basidiomycota</taxon>
        <taxon>Agaricomycotina</taxon>
        <taxon>Agaricomycetes</taxon>
        <taxon>Polyporales</taxon>
        <taxon>Polyporaceae</taxon>
        <taxon>Lentinus</taxon>
    </lineage>
</organism>
<dbReference type="AlphaFoldDB" id="A0A371CW43"/>